<name>A0A0G9MQ51_9SPHN</name>
<dbReference type="OrthoDB" id="7433140at2"/>
<reference evidence="1 2" key="1">
    <citation type="submission" date="2015-04" db="EMBL/GenBank/DDBJ databases">
        <title>The draft genome sequence of Erythrobacr gangjinensis K7-2.</title>
        <authorList>
            <person name="Zhuang L."/>
            <person name="Liu Y."/>
            <person name="Shao Z."/>
        </authorList>
    </citation>
    <scope>NUCLEOTIDE SEQUENCE [LARGE SCALE GENOMIC DNA]</scope>
    <source>
        <strain evidence="1 2">K7-2</strain>
    </source>
</reference>
<dbReference type="RefSeq" id="WP_047005689.1">
    <property type="nucleotide sequence ID" value="NZ_CP018097.1"/>
</dbReference>
<organism evidence="1 2">
    <name type="scientific">Aurantiacibacter gangjinensis</name>
    <dbReference type="NCBI Taxonomy" id="502682"/>
    <lineage>
        <taxon>Bacteria</taxon>
        <taxon>Pseudomonadati</taxon>
        <taxon>Pseudomonadota</taxon>
        <taxon>Alphaproteobacteria</taxon>
        <taxon>Sphingomonadales</taxon>
        <taxon>Erythrobacteraceae</taxon>
        <taxon>Aurantiacibacter</taxon>
    </lineage>
</organism>
<proteinExistence type="predicted"/>
<dbReference type="AlphaFoldDB" id="A0A0G9MQ51"/>
<protein>
    <submittedName>
        <fullName evidence="1">Uncharacterized protein</fullName>
    </submittedName>
</protein>
<dbReference type="EMBL" id="LBHC01000001">
    <property type="protein sequence ID" value="KLE32840.1"/>
    <property type="molecule type" value="Genomic_DNA"/>
</dbReference>
<gene>
    <name evidence="1" type="ORF">AAW01_02095</name>
</gene>
<evidence type="ECO:0000313" key="1">
    <source>
        <dbReference type="EMBL" id="KLE32840.1"/>
    </source>
</evidence>
<dbReference type="STRING" id="502682.BMF35_a1840"/>
<evidence type="ECO:0000313" key="2">
    <source>
        <dbReference type="Proteomes" id="UP000053070"/>
    </source>
</evidence>
<comment type="caution">
    <text evidence="1">The sequence shown here is derived from an EMBL/GenBank/DDBJ whole genome shotgun (WGS) entry which is preliminary data.</text>
</comment>
<dbReference type="PATRIC" id="fig|502682.8.peg.429"/>
<dbReference type="KEGG" id="egn:BMF35_a1840"/>
<keyword evidence="2" id="KW-1185">Reference proteome</keyword>
<dbReference type="Proteomes" id="UP000053070">
    <property type="component" value="Unassembled WGS sequence"/>
</dbReference>
<accession>A0A0G9MQ51</accession>
<sequence length="122" mass="13448">MADLERQLRHDRTLRNAAKRLVKFDIACVKGDVSDRGVGGRALDRAKDGAAGIAESTAEYADTHRTQVGIGIALAMIAAVAYLFRDRLADMIFGLFEKDEEPLERAAKAAEQFADDVRSYFD</sequence>